<dbReference type="SUPFAM" id="SSF56601">
    <property type="entry name" value="beta-lactamase/transpeptidase-like"/>
    <property type="match status" value="1"/>
</dbReference>
<protein>
    <recommendedName>
        <fullName evidence="2">Beta-lactamase-related domain-containing protein</fullName>
    </recommendedName>
</protein>
<keyword evidence="1" id="KW-0732">Signal</keyword>
<feature type="chain" id="PRO_5017007371" description="Beta-lactamase-related domain-containing protein" evidence="1">
    <location>
        <begin position="24"/>
        <end position="547"/>
    </location>
</feature>
<feature type="domain" description="Beta-lactamase-related" evidence="2">
    <location>
        <begin position="41"/>
        <end position="353"/>
    </location>
</feature>
<dbReference type="InterPro" id="IPR050491">
    <property type="entry name" value="AmpC-like"/>
</dbReference>
<feature type="signal peptide" evidence="1">
    <location>
        <begin position="1"/>
        <end position="23"/>
    </location>
</feature>
<evidence type="ECO:0000313" key="3">
    <source>
        <dbReference type="EMBL" id="PUV23027.1"/>
    </source>
</evidence>
<dbReference type="Pfam" id="PF00144">
    <property type="entry name" value="Beta-lactamase"/>
    <property type="match status" value="1"/>
</dbReference>
<evidence type="ECO:0000259" key="2">
    <source>
        <dbReference type="Pfam" id="PF00144"/>
    </source>
</evidence>
<proteinExistence type="predicted"/>
<dbReference type="PANTHER" id="PTHR46825:SF9">
    <property type="entry name" value="BETA-LACTAMASE-RELATED DOMAIN-CONTAINING PROTEIN"/>
    <property type="match status" value="1"/>
</dbReference>
<evidence type="ECO:0000313" key="4">
    <source>
        <dbReference type="Proteomes" id="UP000250831"/>
    </source>
</evidence>
<gene>
    <name evidence="3" type="ORF">DCO56_19115</name>
</gene>
<dbReference type="Gene3D" id="3.40.710.10">
    <property type="entry name" value="DD-peptidase/beta-lactamase superfamily"/>
    <property type="match status" value="1"/>
</dbReference>
<organism evidence="3 4">
    <name type="scientific">Sphingobacterium athyrii</name>
    <dbReference type="NCBI Taxonomy" id="2152717"/>
    <lineage>
        <taxon>Bacteria</taxon>
        <taxon>Pseudomonadati</taxon>
        <taxon>Bacteroidota</taxon>
        <taxon>Sphingobacteriia</taxon>
        <taxon>Sphingobacteriales</taxon>
        <taxon>Sphingobacteriaceae</taxon>
        <taxon>Sphingobacterium</taxon>
    </lineage>
</organism>
<dbReference type="PANTHER" id="PTHR46825">
    <property type="entry name" value="D-ALANYL-D-ALANINE-CARBOXYPEPTIDASE/ENDOPEPTIDASE AMPH"/>
    <property type="match status" value="1"/>
</dbReference>
<evidence type="ECO:0000256" key="1">
    <source>
        <dbReference type="SAM" id="SignalP"/>
    </source>
</evidence>
<sequence>MKTSLLVLLCLIFSLLVQVIALAQTNQQQFDSLTSAQFAKDGAGTVVYLSRGDQVLYQKAFGKANIELDVAMTPEHVFRLASVTKQFTAVLILMLQEQGKLSIQDDIRKYIPDFPEKKKVITIEALLTHTSGVVNYTGLPSFTDEIKLKGLSPRLLVDLVKSEPLDYDPGSDYKYSNSGYILLGYIIEQITGKSYAEFIEETIFKPLGMTHSYYDTPTRIIFGRVSGYVQRNGVYRNADYLSMSLPYAAGSLMSTAGDLQKWYNGLHNCKLLKSEIIRKAQTSFKLNDGRLTGYGYGWETGNVQGSPSVKHVGVVNGFFTYAAYLPLENLSITILRNCDTPYEPDILASKLLAVALGKPYDYKPITLKSSELEVFQGVYNIKNGRKHSVRLQDGNLMYYYLGGPKTRLVPNGKDQFLVENSLNTFKFTRDEKGIVDGFTASGTGMPSSAVRENTVLEAQPKINVSTTQLAKYTGKYQFNPGPVFEVVLENNILYGQVGNDRKELVPFDKHKFYARDLDATIVFNVDNKGTAIGLTKIQNSNMVSKKL</sequence>
<dbReference type="OrthoDB" id="9798166at2"/>
<dbReference type="InterPro" id="IPR001466">
    <property type="entry name" value="Beta-lactam-related"/>
</dbReference>
<dbReference type="AlphaFoldDB" id="A0A363NQL7"/>
<comment type="caution">
    <text evidence="3">The sequence shown here is derived from an EMBL/GenBank/DDBJ whole genome shotgun (WGS) entry which is preliminary data.</text>
</comment>
<keyword evidence="4" id="KW-1185">Reference proteome</keyword>
<dbReference type="RefSeq" id="WP_108635361.1">
    <property type="nucleotide sequence ID" value="NZ_QCXX01000005.1"/>
</dbReference>
<reference evidence="3 4" key="1">
    <citation type="submission" date="2018-04" db="EMBL/GenBank/DDBJ databases">
        <title>Sphingobacterium sp. M46 Genome.</title>
        <authorList>
            <person name="Cheng J."/>
            <person name="Li Y."/>
        </authorList>
    </citation>
    <scope>NUCLEOTIDE SEQUENCE [LARGE SCALE GENOMIC DNA]</scope>
    <source>
        <strain evidence="3 4">M46</strain>
    </source>
</reference>
<accession>A0A363NQL7</accession>
<dbReference type="EMBL" id="QCXX01000005">
    <property type="protein sequence ID" value="PUV23027.1"/>
    <property type="molecule type" value="Genomic_DNA"/>
</dbReference>
<name>A0A363NQL7_9SPHI</name>
<dbReference type="InterPro" id="IPR012338">
    <property type="entry name" value="Beta-lactam/transpept-like"/>
</dbReference>
<dbReference type="Proteomes" id="UP000250831">
    <property type="component" value="Unassembled WGS sequence"/>
</dbReference>